<dbReference type="PANTHER" id="PTHR31896">
    <property type="entry name" value="FAMILY REGULATORY PROTEIN, PUTATIVE (AFU_ORTHOLOGUE AFUA_3G14730)-RELATED"/>
    <property type="match status" value="1"/>
</dbReference>
<dbReference type="EMBL" id="JAKOGI010001952">
    <property type="protein sequence ID" value="KAJ8423465.1"/>
    <property type="molecule type" value="Genomic_DNA"/>
</dbReference>
<name>A0A9Q1GQU9_9CARY</name>
<accession>A0A9Q1GQU9</accession>
<evidence type="ECO:0000256" key="1">
    <source>
        <dbReference type="ARBA" id="ARBA00022679"/>
    </source>
</evidence>
<dbReference type="InterPro" id="IPR023213">
    <property type="entry name" value="CAT-like_dom_sf"/>
</dbReference>
<dbReference type="AlphaFoldDB" id="A0A9Q1GQU9"/>
<dbReference type="InterPro" id="IPR051283">
    <property type="entry name" value="Sec_Metabolite_Acyltrans"/>
</dbReference>
<reference evidence="2" key="1">
    <citation type="submission" date="2022-04" db="EMBL/GenBank/DDBJ databases">
        <title>Carnegiea gigantea Genome sequencing and assembly v2.</title>
        <authorList>
            <person name="Copetti D."/>
            <person name="Sanderson M.J."/>
            <person name="Burquez A."/>
            <person name="Wojciechowski M.F."/>
        </authorList>
    </citation>
    <scope>NUCLEOTIDE SEQUENCE</scope>
    <source>
        <strain evidence="2">SGP5-SGP5p</strain>
        <tissue evidence="2">Aerial part</tissue>
    </source>
</reference>
<dbReference type="Proteomes" id="UP001153076">
    <property type="component" value="Unassembled WGS sequence"/>
</dbReference>
<organism evidence="2 3">
    <name type="scientific">Carnegiea gigantea</name>
    <dbReference type="NCBI Taxonomy" id="171969"/>
    <lineage>
        <taxon>Eukaryota</taxon>
        <taxon>Viridiplantae</taxon>
        <taxon>Streptophyta</taxon>
        <taxon>Embryophyta</taxon>
        <taxon>Tracheophyta</taxon>
        <taxon>Spermatophyta</taxon>
        <taxon>Magnoliopsida</taxon>
        <taxon>eudicotyledons</taxon>
        <taxon>Gunneridae</taxon>
        <taxon>Pentapetalae</taxon>
        <taxon>Caryophyllales</taxon>
        <taxon>Cactineae</taxon>
        <taxon>Cactaceae</taxon>
        <taxon>Cactoideae</taxon>
        <taxon>Echinocereeae</taxon>
        <taxon>Carnegiea</taxon>
    </lineage>
</organism>
<keyword evidence="1" id="KW-0808">Transferase</keyword>
<evidence type="ECO:0000313" key="3">
    <source>
        <dbReference type="Proteomes" id="UP001153076"/>
    </source>
</evidence>
<protein>
    <submittedName>
        <fullName evidence="2">Uncharacterized protein</fullName>
    </submittedName>
</protein>
<dbReference type="GO" id="GO:0016740">
    <property type="term" value="F:transferase activity"/>
    <property type="evidence" value="ECO:0007669"/>
    <property type="project" value="UniProtKB-KW"/>
</dbReference>
<proteinExistence type="predicted"/>
<evidence type="ECO:0000313" key="2">
    <source>
        <dbReference type="EMBL" id="KAJ8423465.1"/>
    </source>
</evidence>
<sequence>MTMKVISECFVRPQHEVEEAKRCYHLSPGDMFMLSIDPIQKGLLFSFEEWTDLNRPDIESLVKRLKRALSIALVEFYPLAGRFETIKYEDEHACSVYIDCCKGPGARLVHASYVDLTVSDILSSTDVHPAIRSFFDLGEKMVNYDGHTKALLSIQVTELLEGVFIGFTMNHSVVDGTLFIHFVSTLSEIYRSDLEGITEDLIRISRVPLYKMFAPDGYGPIFKVPYLEPEEFVIRYDPGLLRERIFHFSHESMARLKAKANGECGTQDISSFMALSGLEWKSIIQARSPEAHEKTACYLLLNARTRLDPPLSDDYLGNFLRAARVECNVDELLGRSLGRSARLSSPEVKKHTHETICQFIKWRCDHLFVMKPANSIVIGGLARFDMYGPEFGLGRAVAVRMGFANKDNGKVTANPGCEGRGSADLEICLRPPVMSTLEADEVFMDFAS</sequence>
<dbReference type="PANTHER" id="PTHR31896:SF12">
    <property type="entry name" value="HXXXD-TYPE ACYL-TRANSFERASE FAMILY PROTEIN"/>
    <property type="match status" value="1"/>
</dbReference>
<dbReference type="Pfam" id="PF02458">
    <property type="entry name" value="Transferase"/>
    <property type="match status" value="1"/>
</dbReference>
<dbReference type="OrthoDB" id="671439at2759"/>
<keyword evidence="3" id="KW-1185">Reference proteome</keyword>
<comment type="caution">
    <text evidence="2">The sequence shown here is derived from an EMBL/GenBank/DDBJ whole genome shotgun (WGS) entry which is preliminary data.</text>
</comment>
<dbReference type="Gene3D" id="3.30.559.10">
    <property type="entry name" value="Chloramphenicol acetyltransferase-like domain"/>
    <property type="match status" value="2"/>
</dbReference>
<gene>
    <name evidence="2" type="ORF">Cgig2_013508</name>
</gene>